<accession>A0A508T6K2</accession>
<feature type="domain" description="Protein kinase" evidence="6">
    <location>
        <begin position="15"/>
        <end position="277"/>
    </location>
</feature>
<comment type="caution">
    <text evidence="7">The sequence shown here is derived from an EMBL/GenBank/DDBJ whole genome shotgun (WGS) entry which is preliminary data.</text>
</comment>
<dbReference type="OrthoDB" id="9801841at2"/>
<dbReference type="Proteomes" id="UP000328092">
    <property type="component" value="Unassembled WGS sequence"/>
</dbReference>
<keyword evidence="3 7" id="KW-0418">Kinase</keyword>
<evidence type="ECO:0000313" key="8">
    <source>
        <dbReference type="Proteomes" id="UP000328092"/>
    </source>
</evidence>
<organism evidence="7 8">
    <name type="scientific">Bradyrhizobium ivorense</name>
    <dbReference type="NCBI Taxonomy" id="2511166"/>
    <lineage>
        <taxon>Bacteria</taxon>
        <taxon>Pseudomonadati</taxon>
        <taxon>Pseudomonadota</taxon>
        <taxon>Alphaproteobacteria</taxon>
        <taxon>Hyphomicrobiales</taxon>
        <taxon>Nitrobacteraceae</taxon>
        <taxon>Bradyrhizobium</taxon>
    </lineage>
</organism>
<dbReference type="Gene3D" id="3.40.50.620">
    <property type="entry name" value="HUPs"/>
    <property type="match status" value="1"/>
</dbReference>
<dbReference type="PANTHER" id="PTHR43289:SF34">
    <property type="entry name" value="SERINE_THREONINE-PROTEIN KINASE YBDM-RELATED"/>
    <property type="match status" value="1"/>
</dbReference>
<feature type="region of interest" description="Disordered" evidence="5">
    <location>
        <begin position="464"/>
        <end position="484"/>
    </location>
</feature>
<evidence type="ECO:0000256" key="3">
    <source>
        <dbReference type="ARBA" id="ARBA00022777"/>
    </source>
</evidence>
<dbReference type="Gene3D" id="1.10.510.10">
    <property type="entry name" value="Transferase(Phosphotransferase) domain 1"/>
    <property type="match status" value="1"/>
</dbReference>
<keyword evidence="2" id="KW-0547">Nucleotide-binding</keyword>
<dbReference type="CDD" id="cd00293">
    <property type="entry name" value="USP-like"/>
    <property type="match status" value="1"/>
</dbReference>
<dbReference type="AlphaFoldDB" id="A0A508T6K2"/>
<dbReference type="Pfam" id="PF00582">
    <property type="entry name" value="Usp"/>
    <property type="match status" value="1"/>
</dbReference>
<sequence>MAALTMQPGAEIDGFTIGERLHRGGMAVLWSVTHPGITVPLLMKVPLVAEGEDPAAIVSFEMEQMILPRLSGPHVPACFGTGDFERQAYVVMERIPGQTLYKRIDDLPMSYEEARGIAGKIASALTSLHRQNVIHHDIKPSSIMFRERGEAVLIDFGLSHHQHLPDLLQEEFRLPFGTAPYMAPERLLGVRDDPRSDLFSLGVLLYFFTTGVRPFGESETLRGMRRRLWRDPVPPRKLRTDYPPWLQEIVLRCLEIDPAARYPTAAQLAFDLGHPEQVKLTARSKRLARDSLGTVWRRRFNLGAGPPQPKSDVAAQLAASPIVVAALDIADGSEQLNEAIRVTAEQVLSTSPSARLACVNVLKLNRLAIDRTLDEQGQNKHIDRMVALQHWARPFRLAEDRLTVHVLEAVDPAAAILEFAAVNLVDHIIIGARQNSMMRALLGSVSAKIASEAPCTVTVVRPSRLASQPDAGPSDDAAVPPGMF</sequence>
<evidence type="ECO:0000256" key="1">
    <source>
        <dbReference type="ARBA" id="ARBA00022679"/>
    </source>
</evidence>
<dbReference type="SUPFAM" id="SSF52402">
    <property type="entry name" value="Adenine nucleotide alpha hydrolases-like"/>
    <property type="match status" value="1"/>
</dbReference>
<dbReference type="EMBL" id="CAADFC020000009">
    <property type="protein sequence ID" value="VIO69706.1"/>
    <property type="molecule type" value="Genomic_DNA"/>
</dbReference>
<gene>
    <name evidence="7" type="primary">pknB_1</name>
    <name evidence="7" type="ORF">CI1B_29140</name>
</gene>
<evidence type="ECO:0000259" key="6">
    <source>
        <dbReference type="PROSITE" id="PS50011"/>
    </source>
</evidence>
<dbReference type="GO" id="GO:0004674">
    <property type="term" value="F:protein serine/threonine kinase activity"/>
    <property type="evidence" value="ECO:0007669"/>
    <property type="project" value="UniProtKB-EC"/>
</dbReference>
<dbReference type="InterPro" id="IPR006016">
    <property type="entry name" value="UspA"/>
</dbReference>
<dbReference type="PANTHER" id="PTHR43289">
    <property type="entry name" value="MITOGEN-ACTIVATED PROTEIN KINASE KINASE KINASE 20-RELATED"/>
    <property type="match status" value="1"/>
</dbReference>
<evidence type="ECO:0000313" key="7">
    <source>
        <dbReference type="EMBL" id="VIO69706.1"/>
    </source>
</evidence>
<evidence type="ECO:0000256" key="4">
    <source>
        <dbReference type="ARBA" id="ARBA00022840"/>
    </source>
</evidence>
<dbReference type="RefSeq" id="WP_139859855.1">
    <property type="nucleotide sequence ID" value="NZ_CAADFC020000009.1"/>
</dbReference>
<dbReference type="CDD" id="cd14014">
    <property type="entry name" value="STKc_PknB_like"/>
    <property type="match status" value="1"/>
</dbReference>
<dbReference type="EC" id="2.7.11.1" evidence="7"/>
<dbReference type="InterPro" id="IPR014729">
    <property type="entry name" value="Rossmann-like_a/b/a_fold"/>
</dbReference>
<dbReference type="Pfam" id="PF00069">
    <property type="entry name" value="Pkinase"/>
    <property type="match status" value="1"/>
</dbReference>
<dbReference type="GO" id="GO:0005524">
    <property type="term" value="F:ATP binding"/>
    <property type="evidence" value="ECO:0007669"/>
    <property type="project" value="UniProtKB-KW"/>
</dbReference>
<evidence type="ECO:0000256" key="5">
    <source>
        <dbReference type="SAM" id="MobiDB-lite"/>
    </source>
</evidence>
<dbReference type="InterPro" id="IPR011009">
    <property type="entry name" value="Kinase-like_dom_sf"/>
</dbReference>
<dbReference type="Gene3D" id="3.30.200.20">
    <property type="entry name" value="Phosphorylase Kinase, domain 1"/>
    <property type="match status" value="1"/>
</dbReference>
<evidence type="ECO:0000256" key="2">
    <source>
        <dbReference type="ARBA" id="ARBA00022741"/>
    </source>
</evidence>
<keyword evidence="1 7" id="KW-0808">Transferase</keyword>
<keyword evidence="8" id="KW-1185">Reference proteome</keyword>
<name>A0A508T6K2_9BRAD</name>
<keyword evidence="4" id="KW-0067">ATP-binding</keyword>
<proteinExistence type="predicted"/>
<reference evidence="7" key="1">
    <citation type="submission" date="2019-02" db="EMBL/GenBank/DDBJ databases">
        <authorList>
            <person name="Pothier F.J."/>
        </authorList>
    </citation>
    <scope>NUCLEOTIDE SEQUENCE</scope>
    <source>
        <strain evidence="7">CI-1B</strain>
    </source>
</reference>
<protein>
    <submittedName>
        <fullName evidence="7">Serine/threonine-protein kinase PknB</fullName>
        <ecNumber evidence="7">2.7.11.1</ecNumber>
    </submittedName>
</protein>
<dbReference type="PROSITE" id="PS50011">
    <property type="entry name" value="PROTEIN_KINASE_DOM"/>
    <property type="match status" value="1"/>
</dbReference>
<dbReference type="InterPro" id="IPR000719">
    <property type="entry name" value="Prot_kinase_dom"/>
</dbReference>
<dbReference type="SUPFAM" id="SSF56112">
    <property type="entry name" value="Protein kinase-like (PK-like)"/>
    <property type="match status" value="1"/>
</dbReference>